<comment type="caution">
    <text evidence="6">The sequence shown here is derived from an EMBL/GenBank/DDBJ whole genome shotgun (WGS) entry which is preliminary data.</text>
</comment>
<evidence type="ECO:0000313" key="6">
    <source>
        <dbReference type="EMBL" id="EEU99753.1"/>
    </source>
</evidence>
<evidence type="ECO:0000256" key="3">
    <source>
        <dbReference type="SAM" id="Coils"/>
    </source>
</evidence>
<protein>
    <submittedName>
        <fullName evidence="6">MobA/MobL family protein</fullName>
    </submittedName>
</protein>
<evidence type="ECO:0000259" key="5">
    <source>
        <dbReference type="Pfam" id="PF03389"/>
    </source>
</evidence>
<accession>C7GEJ1</accession>
<dbReference type="RefSeq" id="WP_006858469.1">
    <property type="nucleotide sequence ID" value="NZ_GG692736.1"/>
</dbReference>
<keyword evidence="2" id="KW-0184">Conjugation</keyword>
<feature type="domain" description="MobA/MobL protein" evidence="5">
    <location>
        <begin position="2"/>
        <end position="164"/>
    </location>
</feature>
<reference evidence="6 7" key="1">
    <citation type="submission" date="2009-08" db="EMBL/GenBank/DDBJ databases">
        <authorList>
            <person name="Weinstock G."/>
            <person name="Sodergren E."/>
            <person name="Clifton S."/>
            <person name="Fulton L."/>
            <person name="Fulton B."/>
            <person name="Courtney L."/>
            <person name="Fronick C."/>
            <person name="Harrison M."/>
            <person name="Strong C."/>
            <person name="Farmer C."/>
            <person name="Delahaunty K."/>
            <person name="Markovic C."/>
            <person name="Hall O."/>
            <person name="Minx P."/>
            <person name="Tomlinson C."/>
            <person name="Mitreva M."/>
            <person name="Nelson J."/>
            <person name="Hou S."/>
            <person name="Wollam A."/>
            <person name="Pepin K.H."/>
            <person name="Johnson M."/>
            <person name="Bhonagiri V."/>
            <person name="Nash W.E."/>
            <person name="Warren W."/>
            <person name="Chinwalla A."/>
            <person name="Mardis E.R."/>
            <person name="Wilson R.K."/>
        </authorList>
    </citation>
    <scope>NUCLEOTIDE SEQUENCE [LARGE SCALE GENOMIC DNA]</scope>
    <source>
        <strain evidence="6 7">L1-82</strain>
    </source>
</reference>
<feature type="compositionally biased region" description="Basic and acidic residues" evidence="4">
    <location>
        <begin position="346"/>
        <end position="418"/>
    </location>
</feature>
<evidence type="ECO:0000256" key="4">
    <source>
        <dbReference type="SAM" id="MobiDB-lite"/>
    </source>
</evidence>
<name>C7GEJ1_9FIRM</name>
<dbReference type="Proteomes" id="UP000004828">
    <property type="component" value="Unassembled WGS sequence"/>
</dbReference>
<evidence type="ECO:0000256" key="1">
    <source>
        <dbReference type="ARBA" id="ARBA00010873"/>
    </source>
</evidence>
<feature type="compositionally biased region" description="Basic residues" evidence="4">
    <location>
        <begin position="419"/>
        <end position="430"/>
    </location>
</feature>
<dbReference type="Pfam" id="PF03389">
    <property type="entry name" value="MobA_MobL"/>
    <property type="match status" value="1"/>
</dbReference>
<feature type="coiled-coil region" evidence="3">
    <location>
        <begin position="310"/>
        <end position="337"/>
    </location>
</feature>
<keyword evidence="3" id="KW-0175">Coiled coil</keyword>
<dbReference type="InterPro" id="IPR005053">
    <property type="entry name" value="MobA_MobL"/>
</dbReference>
<feature type="region of interest" description="Disordered" evidence="4">
    <location>
        <begin position="346"/>
        <end position="430"/>
    </location>
</feature>
<organism evidence="6 7">
    <name type="scientific">Roseburia intestinalis L1-82</name>
    <dbReference type="NCBI Taxonomy" id="536231"/>
    <lineage>
        <taxon>Bacteria</taxon>
        <taxon>Bacillati</taxon>
        <taxon>Bacillota</taxon>
        <taxon>Clostridia</taxon>
        <taxon>Lachnospirales</taxon>
        <taxon>Lachnospiraceae</taxon>
        <taxon>Roseburia</taxon>
    </lineage>
</organism>
<sequence>KTFVDRGMCADWSIHDKGDGNPHVHLLLTMRPFNPDHSWGKKEVKDWDFLRDKNGNIVIDESHPNWWQDKKNPDRHGIRIPVLDENGIQKMGARNRLQWKRVLTDATGWNNPKNCELWRSEWAKVCNEHLPLHNQVDHRSYEKQGKLQIPTIHEGADARKIEQKVLAGQEIKGSWKVAENQIIKQQNTLLQKILDTFGKVSGALSLWKERLNDIRRKPGNYTLNGIHDWANRRTADLNGRNDSGNAEPGHPTLSYAGTESEIAKIKQRVIRAAQHFAKYRGTAFQDGRTENEDRTFGKRKSAMAEIGTEAEQRKQFITETEHRIAELEQQIEKGRDIDERIQRIKERRTVGRTSPLDRGDTRRTGTERPAYRGTKDAAQRISDLEREIKQREQSREYSSIKERLEASRQSIAEREREAAKRKRHDRGMSR</sequence>
<dbReference type="AlphaFoldDB" id="C7GEJ1"/>
<proteinExistence type="inferred from homology"/>
<gene>
    <name evidence="6" type="ORF">ROSINTL182_08343</name>
</gene>
<dbReference type="HOGENOM" id="CLU_637001_0_0_9"/>
<dbReference type="EMBL" id="ABYJ02000177">
    <property type="protein sequence ID" value="EEU99753.1"/>
    <property type="molecule type" value="Genomic_DNA"/>
</dbReference>
<dbReference type="Gene3D" id="3.30.930.30">
    <property type="match status" value="1"/>
</dbReference>
<evidence type="ECO:0000313" key="7">
    <source>
        <dbReference type="Proteomes" id="UP000004828"/>
    </source>
</evidence>
<evidence type="ECO:0000256" key="2">
    <source>
        <dbReference type="ARBA" id="ARBA00022971"/>
    </source>
</evidence>
<feature type="non-terminal residue" evidence="6">
    <location>
        <position position="1"/>
    </location>
</feature>
<comment type="similarity">
    <text evidence="1">Belongs to the MobA/MobL family.</text>
</comment>